<dbReference type="RefSeq" id="WP_064518076.1">
    <property type="nucleotide sequence ID" value="NZ_CBCSBH010000028.1"/>
</dbReference>
<accession>A0ABN4PYF2</accession>
<dbReference type="Gene3D" id="3.90.105.40">
    <property type="match status" value="1"/>
</dbReference>
<dbReference type="Gene3D" id="2.30.30.880">
    <property type="match status" value="1"/>
</dbReference>
<reference evidence="2" key="1">
    <citation type="journal article" date="2016" name="Toxins">
        <title>The Draft Genome Sequence of the Yersinia entomophaga Entomopathogenic Type Strain MH96T.</title>
        <authorList>
            <person name="Hurst M.R."/>
            <person name="Beattie A."/>
            <person name="Altermann E."/>
            <person name="Moraga R.M."/>
            <person name="Harper L.A."/>
            <person name="Calder J."/>
            <person name="Laugraud A."/>
        </authorList>
    </citation>
    <scope>NUCLEOTIDE SEQUENCE [LARGE SCALE GENOMIC DNA]</scope>
    <source>
        <strain evidence="2">MH96</strain>
    </source>
</reference>
<protein>
    <submittedName>
        <fullName evidence="1">Pectate lyase</fullName>
    </submittedName>
</protein>
<dbReference type="GO" id="GO:0016829">
    <property type="term" value="F:lyase activity"/>
    <property type="evidence" value="ECO:0007669"/>
    <property type="project" value="UniProtKB-KW"/>
</dbReference>
<sequence length="557" mass="63888">MHFAGDIKGSEADIKQWLTAIRQHADSVQTLGQSQIHPTPLLADGFDVVTHQPVCWQFADGRRVPISNFASQQNWLRTLTALSQVTHDPQYRQRAEIQTRYFLQHGVHTASGLFAWGGHHFFHLDTLSSEGPASKSLVHELKHHLPYYDFLAEIDRESTLNFIQGFWHAHVDDWKTLDLGRHGEYSKIRDPQVFAHPRHDVVDPALWPQLPETKGLTFVNAGTDLIYAAFKYAAFTGDDQAAAWGKHLYRQYVLARHPETGLPAYQFSSPLQRQPIPADDNQTQSWYGDRAARQFGAEFGYLAREANVLFRDMRPLLVDNPLAMLDILRQHPDAEMEKWVIEGLKNYYRFAYDLKSNTLRPLWIDGQDMTGYILPRDGYYGSKGCEIKPCPLNPDYLLPLVRAWRLSNDDELFDLISVILKRLNLVELKQRPFHTTLLAIEPPAASPYLLLAFIELAQHCQDQQLFNLAWRVGKTLFKQHYHRGLFVESAQHRYVRIDDPIALTLLTLIAAKENKLAEVPVLLTNGGYIHGDYQRNGSNNVIYDIDFIYPTLLSQTI</sequence>
<keyword evidence="2" id="KW-1185">Reference proteome</keyword>
<name>A0ABN4PYF2_YERET</name>
<dbReference type="InterPro" id="IPR010702">
    <property type="entry name" value="Pectate_lyase_2"/>
</dbReference>
<proteinExistence type="predicted"/>
<gene>
    <name evidence="1" type="ORF">PL78_18965</name>
</gene>
<evidence type="ECO:0000313" key="1">
    <source>
        <dbReference type="EMBL" id="ANI31894.1"/>
    </source>
</evidence>
<evidence type="ECO:0000313" key="2">
    <source>
        <dbReference type="Proteomes" id="UP000266744"/>
    </source>
</evidence>
<keyword evidence="1" id="KW-0456">Lyase</keyword>
<dbReference type="Pfam" id="PF06917">
    <property type="entry name" value="Pectate_lyase_2"/>
    <property type="match status" value="1"/>
</dbReference>
<dbReference type="Gene3D" id="1.50.10.20">
    <property type="match status" value="1"/>
</dbReference>
<dbReference type="EMBL" id="CP010029">
    <property type="protein sequence ID" value="ANI31894.1"/>
    <property type="molecule type" value="Genomic_DNA"/>
</dbReference>
<organism evidence="1 2">
    <name type="scientific">Yersinia entomophaga</name>
    <dbReference type="NCBI Taxonomy" id="935293"/>
    <lineage>
        <taxon>Bacteria</taxon>
        <taxon>Pseudomonadati</taxon>
        <taxon>Pseudomonadota</taxon>
        <taxon>Gammaproteobacteria</taxon>
        <taxon>Enterobacterales</taxon>
        <taxon>Yersiniaceae</taxon>
        <taxon>Yersinia</taxon>
    </lineage>
</organism>
<dbReference type="Proteomes" id="UP000266744">
    <property type="component" value="Chromosome"/>
</dbReference>